<evidence type="ECO:0000259" key="2">
    <source>
        <dbReference type="Pfam" id="PF17886"/>
    </source>
</evidence>
<comment type="caution">
    <text evidence="3">The sequence shown here is derived from an EMBL/GenBank/DDBJ whole genome shotgun (WGS) entry which is preliminary data.</text>
</comment>
<dbReference type="Gene3D" id="2.60.40.790">
    <property type="match status" value="1"/>
</dbReference>
<evidence type="ECO:0000256" key="1">
    <source>
        <dbReference type="ARBA" id="ARBA00011040"/>
    </source>
</evidence>
<evidence type="ECO:0000313" key="3">
    <source>
        <dbReference type="EMBL" id="MDP0399508.1"/>
    </source>
</evidence>
<accession>A0AA90NIA4</accession>
<dbReference type="InterPro" id="IPR008978">
    <property type="entry name" value="HSP20-like_chaperone"/>
</dbReference>
<keyword evidence="4" id="KW-1185">Reference proteome</keyword>
<proteinExistence type="inferred from homology"/>
<dbReference type="AlphaFoldDB" id="A0AA90NIA4"/>
<protein>
    <recommendedName>
        <fullName evidence="2">ArsA HSP20-like domain-containing protein</fullName>
    </recommendedName>
</protein>
<name>A0AA90NIA4_9ACTN</name>
<evidence type="ECO:0000313" key="4">
    <source>
        <dbReference type="Proteomes" id="UP001178281"/>
    </source>
</evidence>
<dbReference type="Proteomes" id="UP001178281">
    <property type="component" value="Unassembled WGS sequence"/>
</dbReference>
<dbReference type="Gene3D" id="3.40.50.300">
    <property type="entry name" value="P-loop containing nucleotide triphosphate hydrolases"/>
    <property type="match status" value="1"/>
</dbReference>
<gene>
    <name evidence="3" type="ORF">Q7X28_16400</name>
</gene>
<dbReference type="RefSeq" id="WP_305112111.1">
    <property type="nucleotide sequence ID" value="NZ_JAUTIX010000006.1"/>
</dbReference>
<dbReference type="InterPro" id="IPR040612">
    <property type="entry name" value="ArsA_HSP20-like"/>
</dbReference>
<dbReference type="Pfam" id="PF17886">
    <property type="entry name" value="ArsA_HSP20"/>
    <property type="match status" value="1"/>
</dbReference>
<comment type="similarity">
    <text evidence="1">Belongs to the arsA ATPase family.</text>
</comment>
<organism evidence="3 4">
    <name type="scientific">Tsukamurella strandjordii</name>
    <dbReference type="NCBI Taxonomy" id="147577"/>
    <lineage>
        <taxon>Bacteria</taxon>
        <taxon>Bacillati</taxon>
        <taxon>Actinomycetota</taxon>
        <taxon>Actinomycetes</taxon>
        <taxon>Mycobacteriales</taxon>
        <taxon>Tsukamurellaceae</taxon>
        <taxon>Tsukamurella</taxon>
    </lineage>
</organism>
<dbReference type="EMBL" id="JAUTIX010000006">
    <property type="protein sequence ID" value="MDP0399508.1"/>
    <property type="molecule type" value="Genomic_DNA"/>
</dbReference>
<sequence length="403" mass="42345">MSGDAARVLLVAGAGGTGRTTLATALAARAAQSGRTLLVTLGRVVDPLVADGSGAFDHVHLNPVELLGQWWETLSSTVRAGRSGEDEAPSGFDPFVLEAPELTGLADAEHLLTLRAIRGHAQSGEYRTVVVDGPAFDAMVSLLTAPSSMAAHLERVWPRHVRLSGPTGRATGSLAGLLLVEPLAGLAEQLAAFVGDRSRLELVYALTGDGGRPARARQEIAALEVLGLRPAALVLNRLLEVDDRFALDLPHPAVQLVAAAVASQDDAREAAADLGEAIARPVLEVTEAEGPVRDAADAAALDWDAARILSGPAGPPAPVPEVRRSGGEGLDVRYEWALEMPLVDPATIGLGRVEEDLLVDAQGVRRRMRLPSVLRRCVVAGATYTEGELRVTFAPDPEVWPRA</sequence>
<dbReference type="InterPro" id="IPR027417">
    <property type="entry name" value="P-loop_NTPase"/>
</dbReference>
<feature type="domain" description="ArsA HSP20-like" evidence="2">
    <location>
        <begin position="333"/>
        <end position="393"/>
    </location>
</feature>
<reference evidence="3" key="1">
    <citation type="submission" date="2023-08" db="EMBL/GenBank/DDBJ databases">
        <title>The draft genome of Tsukamurella strandjordii strain 050030.</title>
        <authorList>
            <person name="Zhao F."/>
            <person name="Feng Y."/>
            <person name="Zong Z."/>
        </authorList>
    </citation>
    <scope>NUCLEOTIDE SEQUENCE</scope>
    <source>
        <strain evidence="3">050030</strain>
    </source>
</reference>
<dbReference type="SUPFAM" id="SSF52540">
    <property type="entry name" value="P-loop containing nucleoside triphosphate hydrolases"/>
    <property type="match status" value="1"/>
</dbReference>